<accession>A0A369BAL5</accession>
<dbReference type="Proteomes" id="UP000253034">
    <property type="component" value="Unassembled WGS sequence"/>
</dbReference>
<keyword evidence="2" id="KW-1185">Reference proteome</keyword>
<proteinExistence type="predicted"/>
<reference evidence="1 2" key="1">
    <citation type="submission" date="2018-07" db="EMBL/GenBank/DDBJ databases">
        <title>Genomic Encyclopedia of Type Strains, Phase IV (KMG-IV): sequencing the most valuable type-strain genomes for metagenomic binning, comparative biology and taxonomic classification.</title>
        <authorList>
            <person name="Goeker M."/>
        </authorList>
    </citation>
    <scope>NUCLEOTIDE SEQUENCE [LARGE SCALE GENOMIC DNA]</scope>
    <source>
        <strain evidence="1 2">DSM 27016</strain>
    </source>
</reference>
<name>A0A369BAL5_9FIRM</name>
<gene>
    <name evidence="1" type="ORF">DFR58_107153</name>
</gene>
<evidence type="ECO:0000313" key="2">
    <source>
        <dbReference type="Proteomes" id="UP000253034"/>
    </source>
</evidence>
<evidence type="ECO:0000313" key="1">
    <source>
        <dbReference type="EMBL" id="RCX17606.1"/>
    </source>
</evidence>
<organism evidence="1 2">
    <name type="scientific">Anaerobacterium chartisolvens</name>
    <dbReference type="NCBI Taxonomy" id="1297424"/>
    <lineage>
        <taxon>Bacteria</taxon>
        <taxon>Bacillati</taxon>
        <taxon>Bacillota</taxon>
        <taxon>Clostridia</taxon>
        <taxon>Eubacteriales</taxon>
        <taxon>Oscillospiraceae</taxon>
        <taxon>Anaerobacterium</taxon>
    </lineage>
</organism>
<sequence length="38" mass="4844">MLYYADTYYRRWLEKDFWCSYGLTTKLRRKTSEENWLG</sequence>
<comment type="caution">
    <text evidence="1">The sequence shown here is derived from an EMBL/GenBank/DDBJ whole genome shotgun (WGS) entry which is preliminary data.</text>
</comment>
<dbReference type="AlphaFoldDB" id="A0A369BAL5"/>
<protein>
    <submittedName>
        <fullName evidence="1">Uncharacterized protein</fullName>
    </submittedName>
</protein>
<dbReference type="EMBL" id="QPJT01000007">
    <property type="protein sequence ID" value="RCX17606.1"/>
    <property type="molecule type" value="Genomic_DNA"/>
</dbReference>